<keyword evidence="2" id="KW-1185">Reference proteome</keyword>
<dbReference type="EMBL" id="JAHCLR010000001">
    <property type="protein sequence ID" value="MBS9532061.1"/>
    <property type="molecule type" value="Genomic_DNA"/>
</dbReference>
<gene>
    <name evidence="1" type="ORF">KIH27_00500</name>
</gene>
<dbReference type="Proteomes" id="UP001519535">
    <property type="component" value="Unassembled WGS sequence"/>
</dbReference>
<evidence type="ECO:0000313" key="2">
    <source>
        <dbReference type="Proteomes" id="UP001519535"/>
    </source>
</evidence>
<comment type="caution">
    <text evidence="1">The sequence shown here is derived from an EMBL/GenBank/DDBJ whole genome shotgun (WGS) entry which is preliminary data.</text>
</comment>
<name>A0ABS5RCQ4_9MYCO</name>
<proteinExistence type="predicted"/>
<dbReference type="RefSeq" id="WP_214090945.1">
    <property type="nucleotide sequence ID" value="NZ_JAHCLR010000001.1"/>
</dbReference>
<reference evidence="1 2" key="1">
    <citation type="submission" date="2021-05" db="EMBL/GenBank/DDBJ databases">
        <title>Mycobacterium acidophilum sp. nov., an extremely acid-tolerant member of the genus Mycobacterium.</title>
        <authorList>
            <person name="Xia J."/>
        </authorList>
    </citation>
    <scope>NUCLEOTIDE SEQUENCE [LARGE SCALE GENOMIC DNA]</scope>
    <source>
        <strain evidence="1 2">M1</strain>
    </source>
</reference>
<accession>A0ABS5RCQ4</accession>
<protein>
    <submittedName>
        <fullName evidence="1">Uncharacterized protein</fullName>
    </submittedName>
</protein>
<sequence>MDDNNEQVVEGTGWIDMPGFGRINPRRDNVAGGRQYFTAMTDNGEYAKATGDSITGGPETWHYEPDLPFLLADSARRCVEVTISFLVGGRYAVKYRPGAWPGGATGGW</sequence>
<evidence type="ECO:0000313" key="1">
    <source>
        <dbReference type="EMBL" id="MBS9532061.1"/>
    </source>
</evidence>
<organism evidence="1 2">
    <name type="scientific">Mycolicibacter acidiphilus</name>
    <dbReference type="NCBI Taxonomy" id="2835306"/>
    <lineage>
        <taxon>Bacteria</taxon>
        <taxon>Bacillati</taxon>
        <taxon>Actinomycetota</taxon>
        <taxon>Actinomycetes</taxon>
        <taxon>Mycobacteriales</taxon>
        <taxon>Mycobacteriaceae</taxon>
        <taxon>Mycolicibacter</taxon>
    </lineage>
</organism>